<dbReference type="GO" id="GO:0006508">
    <property type="term" value="P:proteolysis"/>
    <property type="evidence" value="ECO:0007669"/>
    <property type="project" value="UniProtKB-KW"/>
</dbReference>
<keyword evidence="2" id="KW-1003">Cell membrane</keyword>
<feature type="transmembrane region" description="Helical" evidence="12">
    <location>
        <begin position="191"/>
        <end position="213"/>
    </location>
</feature>
<proteinExistence type="inferred from homology"/>
<dbReference type="RefSeq" id="WP_189991141.1">
    <property type="nucleotide sequence ID" value="NZ_BMZS01000007.1"/>
</dbReference>
<dbReference type="PANTHER" id="PTHR43221:SF1">
    <property type="entry name" value="PROTEASE HTPX"/>
    <property type="match status" value="1"/>
</dbReference>
<evidence type="ECO:0000256" key="11">
    <source>
        <dbReference type="RuleBase" id="RU003983"/>
    </source>
</evidence>
<keyword evidence="7 11" id="KW-0862">Zinc</keyword>
<dbReference type="InterPro" id="IPR050083">
    <property type="entry name" value="HtpX_protease"/>
</dbReference>
<keyword evidence="6 11" id="KW-0378">Hydrolase</keyword>
<comment type="cofactor">
    <cofactor evidence="11">
        <name>Zn(2+)</name>
        <dbReference type="ChEBI" id="CHEBI:29105"/>
    </cofactor>
    <text evidence="11">Binds 1 zinc ion per subunit.</text>
</comment>
<comment type="caution">
    <text evidence="14">The sequence shown here is derived from an EMBL/GenBank/DDBJ whole genome shotgun (WGS) entry which is preliminary data.</text>
</comment>
<dbReference type="GO" id="GO:0004222">
    <property type="term" value="F:metalloendopeptidase activity"/>
    <property type="evidence" value="ECO:0007669"/>
    <property type="project" value="InterPro"/>
</dbReference>
<dbReference type="AlphaFoldDB" id="A0A918XT20"/>
<evidence type="ECO:0000256" key="6">
    <source>
        <dbReference type="ARBA" id="ARBA00022801"/>
    </source>
</evidence>
<dbReference type="CDD" id="cd07339">
    <property type="entry name" value="M48B_HtpX_like"/>
    <property type="match status" value="1"/>
</dbReference>
<comment type="similarity">
    <text evidence="11">Belongs to the peptidase M48 family.</text>
</comment>
<keyword evidence="8 12" id="KW-1133">Transmembrane helix</keyword>
<evidence type="ECO:0000256" key="12">
    <source>
        <dbReference type="SAM" id="Phobius"/>
    </source>
</evidence>
<sequence>MATNGRRRSVHRLRNILHSVVLVLGMALIAAACAWALWGWEGVLWAVGAVVLAMGLSPSIPPGLVLSLYRARPMSRAEFPEGYALSDELARRAGLPVPPRLHYVPSAVANAFAVGNRQDAALAVSDGMLRTLTARELAGVLAHEISHVANNDLWIMNLADAMSRATALLSNVGIVLLALNLPLVLMGAVAVPWSLILVLVLSPTAMSLLQLALSRAREYEADLGAAGLTGDPAGLASALLRLERQQGRIWESILMPGRNVPDPSLLRTHPPTAERVRRLMDLAEHEPRPDEGRRRPVVLPGDYRVVGSAPRWRWPGLWY</sequence>
<accession>A0A918XT20</accession>
<evidence type="ECO:0000256" key="7">
    <source>
        <dbReference type="ARBA" id="ARBA00022833"/>
    </source>
</evidence>
<evidence type="ECO:0000256" key="1">
    <source>
        <dbReference type="ARBA" id="ARBA00004651"/>
    </source>
</evidence>
<dbReference type="Proteomes" id="UP000630353">
    <property type="component" value="Unassembled WGS sequence"/>
</dbReference>
<name>A0A918XT20_9PROT</name>
<reference evidence="14" key="1">
    <citation type="journal article" date="2014" name="Int. J. Syst. Evol. Microbiol.">
        <title>Complete genome sequence of Corynebacterium casei LMG S-19264T (=DSM 44701T), isolated from a smear-ripened cheese.</title>
        <authorList>
            <consortium name="US DOE Joint Genome Institute (JGI-PGF)"/>
            <person name="Walter F."/>
            <person name="Albersmeier A."/>
            <person name="Kalinowski J."/>
            <person name="Ruckert C."/>
        </authorList>
    </citation>
    <scope>NUCLEOTIDE SEQUENCE</scope>
    <source>
        <strain evidence="14">KCTC 42651</strain>
    </source>
</reference>
<dbReference type="GO" id="GO:0005886">
    <property type="term" value="C:plasma membrane"/>
    <property type="evidence" value="ECO:0007669"/>
    <property type="project" value="UniProtKB-SubCell"/>
</dbReference>
<organism evidence="14 15">
    <name type="scientific">Thalassobaculum fulvum</name>
    <dbReference type="NCBI Taxonomy" id="1633335"/>
    <lineage>
        <taxon>Bacteria</taxon>
        <taxon>Pseudomonadati</taxon>
        <taxon>Pseudomonadota</taxon>
        <taxon>Alphaproteobacteria</taxon>
        <taxon>Rhodospirillales</taxon>
        <taxon>Thalassobaculaceae</taxon>
        <taxon>Thalassobaculum</taxon>
    </lineage>
</organism>
<evidence type="ECO:0000256" key="10">
    <source>
        <dbReference type="ARBA" id="ARBA00023136"/>
    </source>
</evidence>
<keyword evidence="9 11" id="KW-0482">Metalloprotease</keyword>
<dbReference type="PANTHER" id="PTHR43221">
    <property type="entry name" value="PROTEASE HTPX"/>
    <property type="match status" value="1"/>
</dbReference>
<dbReference type="EMBL" id="BMZS01000007">
    <property type="protein sequence ID" value="GHD53857.1"/>
    <property type="molecule type" value="Genomic_DNA"/>
</dbReference>
<keyword evidence="5" id="KW-0479">Metal-binding</keyword>
<evidence type="ECO:0000313" key="15">
    <source>
        <dbReference type="Proteomes" id="UP000630353"/>
    </source>
</evidence>
<keyword evidence="10 12" id="KW-0472">Membrane</keyword>
<gene>
    <name evidence="14" type="ORF">GCM10017083_30710</name>
</gene>
<dbReference type="PROSITE" id="PS51257">
    <property type="entry name" value="PROKAR_LIPOPROTEIN"/>
    <property type="match status" value="1"/>
</dbReference>
<keyword evidence="15" id="KW-1185">Reference proteome</keyword>
<keyword evidence="3 11" id="KW-0645">Protease</keyword>
<keyword evidence="4 12" id="KW-0812">Transmembrane</keyword>
<evidence type="ECO:0000256" key="4">
    <source>
        <dbReference type="ARBA" id="ARBA00022692"/>
    </source>
</evidence>
<dbReference type="InterPro" id="IPR001915">
    <property type="entry name" value="Peptidase_M48"/>
</dbReference>
<comment type="subcellular location">
    <subcellularLocation>
        <location evidence="1">Cell membrane</location>
        <topology evidence="1">Multi-pass membrane protein</topology>
    </subcellularLocation>
</comment>
<feature type="transmembrane region" description="Helical" evidence="12">
    <location>
        <begin position="165"/>
        <end position="185"/>
    </location>
</feature>
<feature type="transmembrane region" description="Helical" evidence="12">
    <location>
        <begin position="16"/>
        <end position="38"/>
    </location>
</feature>
<dbReference type="GO" id="GO:0046872">
    <property type="term" value="F:metal ion binding"/>
    <property type="evidence" value="ECO:0007669"/>
    <property type="project" value="UniProtKB-KW"/>
</dbReference>
<evidence type="ECO:0000256" key="2">
    <source>
        <dbReference type="ARBA" id="ARBA00022475"/>
    </source>
</evidence>
<evidence type="ECO:0000256" key="5">
    <source>
        <dbReference type="ARBA" id="ARBA00022723"/>
    </source>
</evidence>
<reference evidence="14" key="2">
    <citation type="submission" date="2020-09" db="EMBL/GenBank/DDBJ databases">
        <authorList>
            <person name="Sun Q."/>
            <person name="Kim S."/>
        </authorList>
    </citation>
    <scope>NUCLEOTIDE SEQUENCE</scope>
    <source>
        <strain evidence="14">KCTC 42651</strain>
    </source>
</reference>
<evidence type="ECO:0000313" key="14">
    <source>
        <dbReference type="EMBL" id="GHD53857.1"/>
    </source>
</evidence>
<feature type="transmembrane region" description="Helical" evidence="12">
    <location>
        <begin position="44"/>
        <end position="69"/>
    </location>
</feature>
<protein>
    <submittedName>
        <fullName evidence="14">Peptidase M48</fullName>
    </submittedName>
</protein>
<evidence type="ECO:0000256" key="3">
    <source>
        <dbReference type="ARBA" id="ARBA00022670"/>
    </source>
</evidence>
<evidence type="ECO:0000256" key="9">
    <source>
        <dbReference type="ARBA" id="ARBA00023049"/>
    </source>
</evidence>
<evidence type="ECO:0000256" key="8">
    <source>
        <dbReference type="ARBA" id="ARBA00022989"/>
    </source>
</evidence>
<dbReference type="Gene3D" id="3.30.2010.10">
    <property type="entry name" value="Metalloproteases ('zincins'), catalytic domain"/>
    <property type="match status" value="1"/>
</dbReference>
<dbReference type="Pfam" id="PF01435">
    <property type="entry name" value="Peptidase_M48"/>
    <property type="match status" value="1"/>
</dbReference>
<feature type="domain" description="Peptidase M48" evidence="13">
    <location>
        <begin position="87"/>
        <end position="281"/>
    </location>
</feature>
<evidence type="ECO:0000259" key="13">
    <source>
        <dbReference type="Pfam" id="PF01435"/>
    </source>
</evidence>